<dbReference type="AlphaFoldDB" id="A0A3R7JIA1"/>
<comment type="caution">
    <text evidence="1">The sequence shown here is derived from an EMBL/GenBank/DDBJ whole genome shotgun (WGS) entry which is preliminary data.</text>
</comment>
<name>A0A3R7JIA1_CLOSI</name>
<proteinExistence type="predicted"/>
<keyword evidence="2" id="KW-1185">Reference proteome</keyword>
<reference evidence="1 2" key="1">
    <citation type="journal article" date="2018" name="Biotechnol. Adv.">
        <title>Improved genomic resources and new bioinformatic workflow for the carcinogenic parasite Clonorchis sinensis: Biotechnological implications.</title>
        <authorList>
            <person name="Wang D."/>
            <person name="Korhonen P.K."/>
            <person name="Gasser R.B."/>
            <person name="Young N.D."/>
        </authorList>
    </citation>
    <scope>NUCLEOTIDE SEQUENCE [LARGE SCALE GENOMIC DNA]</scope>
    <source>
        <strain evidence="1">Cs-k2</strain>
    </source>
</reference>
<protein>
    <submittedName>
        <fullName evidence="1">Uncharacterized protein</fullName>
    </submittedName>
</protein>
<evidence type="ECO:0000313" key="2">
    <source>
        <dbReference type="Proteomes" id="UP000286415"/>
    </source>
</evidence>
<dbReference type="Proteomes" id="UP000286415">
    <property type="component" value="Unassembled WGS sequence"/>
</dbReference>
<dbReference type="EMBL" id="NIRI02000013">
    <property type="protein sequence ID" value="KAG5453279.1"/>
    <property type="molecule type" value="Genomic_DNA"/>
</dbReference>
<dbReference type="InParanoid" id="A0A3R7JIA1"/>
<accession>A0A3R7JIA1</accession>
<gene>
    <name evidence="1" type="ORF">CSKR_114435</name>
</gene>
<organism evidence="1 2">
    <name type="scientific">Clonorchis sinensis</name>
    <name type="common">Chinese liver fluke</name>
    <dbReference type="NCBI Taxonomy" id="79923"/>
    <lineage>
        <taxon>Eukaryota</taxon>
        <taxon>Metazoa</taxon>
        <taxon>Spiralia</taxon>
        <taxon>Lophotrochozoa</taxon>
        <taxon>Platyhelminthes</taxon>
        <taxon>Trematoda</taxon>
        <taxon>Digenea</taxon>
        <taxon>Opisthorchiida</taxon>
        <taxon>Opisthorchiata</taxon>
        <taxon>Opisthorchiidae</taxon>
        <taxon>Clonorchis</taxon>
    </lineage>
</organism>
<reference evidence="1 2" key="2">
    <citation type="journal article" date="2021" name="Genomics">
        <title>High-quality reference genome for Clonorchis sinensis.</title>
        <authorList>
            <person name="Young N.D."/>
            <person name="Stroehlein A.J."/>
            <person name="Kinkar L."/>
            <person name="Wang T."/>
            <person name="Sohn W.M."/>
            <person name="Chang B.C.H."/>
            <person name="Kaur P."/>
            <person name="Weisz D."/>
            <person name="Dudchenko O."/>
            <person name="Aiden E.L."/>
            <person name="Korhonen P.K."/>
            <person name="Gasser R.B."/>
        </authorList>
    </citation>
    <scope>NUCLEOTIDE SEQUENCE [LARGE SCALE GENOMIC DNA]</scope>
    <source>
        <strain evidence="1">Cs-k2</strain>
    </source>
</reference>
<evidence type="ECO:0000313" key="1">
    <source>
        <dbReference type="EMBL" id="KAG5453279.1"/>
    </source>
</evidence>
<sequence>MRQLLNTQLASCTPQPQLSTKRRLKTFDELVGKQPVARHAVQSRQSPIQRLLQAGAEHCPSVIGTNSATSASFAAAQPTFREPLLAASGANFAQPLRKVFSAANLPGWVSCAAASATPSKSSRKTIGQGTKTLTCILFTKLNTHPLLERLFLDFPGYSLTVTQLQANATTRLHNCRSRSHFSSDAERIYEKTCCSHTSSILSTVTVLQTTGHGRKTPICILFTKLNTYLLLERVFLNVLGYSLTVTQMQANATKRLHNFRNRSHFPRDAFRIKHTTRIPHR</sequence>